<dbReference type="Proteomes" id="UP000821866">
    <property type="component" value="Unassembled WGS sequence"/>
</dbReference>
<keyword evidence="4" id="KW-1185">Reference proteome</keyword>
<reference evidence="3" key="1">
    <citation type="journal article" date="2020" name="Cell">
        <title>Large-Scale Comparative Analyses of Tick Genomes Elucidate Their Genetic Diversity and Vector Capacities.</title>
        <authorList>
            <consortium name="Tick Genome and Microbiome Consortium (TIGMIC)"/>
            <person name="Jia N."/>
            <person name="Wang J."/>
            <person name="Shi W."/>
            <person name="Du L."/>
            <person name="Sun Y."/>
            <person name="Zhan W."/>
            <person name="Jiang J.F."/>
            <person name="Wang Q."/>
            <person name="Zhang B."/>
            <person name="Ji P."/>
            <person name="Bell-Sakyi L."/>
            <person name="Cui X.M."/>
            <person name="Yuan T.T."/>
            <person name="Jiang B.G."/>
            <person name="Yang W.F."/>
            <person name="Lam T.T."/>
            <person name="Chang Q.C."/>
            <person name="Ding S.J."/>
            <person name="Wang X.J."/>
            <person name="Zhu J.G."/>
            <person name="Ruan X.D."/>
            <person name="Zhao L."/>
            <person name="Wei J.T."/>
            <person name="Ye R.Z."/>
            <person name="Que T.C."/>
            <person name="Du C.H."/>
            <person name="Zhou Y.H."/>
            <person name="Cheng J.X."/>
            <person name="Dai P.F."/>
            <person name="Guo W.B."/>
            <person name="Han X.H."/>
            <person name="Huang E.J."/>
            <person name="Li L.F."/>
            <person name="Wei W."/>
            <person name="Gao Y.C."/>
            <person name="Liu J.Z."/>
            <person name="Shao H.Z."/>
            <person name="Wang X."/>
            <person name="Wang C.C."/>
            <person name="Yang T.C."/>
            <person name="Huo Q.B."/>
            <person name="Li W."/>
            <person name="Chen H.Y."/>
            <person name="Chen S.E."/>
            <person name="Zhou L.G."/>
            <person name="Ni X.B."/>
            <person name="Tian J.H."/>
            <person name="Sheng Y."/>
            <person name="Liu T."/>
            <person name="Pan Y.S."/>
            <person name="Xia L.Y."/>
            <person name="Li J."/>
            <person name="Zhao F."/>
            <person name="Cao W.C."/>
        </authorList>
    </citation>
    <scope>NUCLEOTIDE SEQUENCE</scope>
    <source>
        <strain evidence="3">Rmic-2018</strain>
    </source>
</reference>
<evidence type="ECO:0000313" key="3">
    <source>
        <dbReference type="EMBL" id="KAH7938696.1"/>
    </source>
</evidence>
<gene>
    <name evidence="3" type="ORF">HPB51_028787</name>
</gene>
<feature type="transmembrane region" description="Helical" evidence="2">
    <location>
        <begin position="77"/>
        <end position="102"/>
    </location>
</feature>
<dbReference type="AlphaFoldDB" id="A0A9J6CWN3"/>
<comment type="caution">
    <text evidence="3">The sequence shown here is derived from an EMBL/GenBank/DDBJ whole genome shotgun (WGS) entry which is preliminary data.</text>
</comment>
<feature type="compositionally biased region" description="Low complexity" evidence="1">
    <location>
        <begin position="108"/>
        <end position="121"/>
    </location>
</feature>
<evidence type="ECO:0008006" key="5">
    <source>
        <dbReference type="Google" id="ProtNLM"/>
    </source>
</evidence>
<proteinExistence type="predicted"/>
<sequence length="207" mass="22283">MHGLEMAEAPKPEKLKPALAAKPSYTVTNLDTLFDDNLEGAGQAVKVAEVSDMFPNAPFANQRRLKRDDKIARQRRVNLMIGAAILLIAVIFLATLGASLFMKEVSSPQPTTTAPPNVTVNIDNVDSEDTGNDAKARIESDEDSGSRATAQPHTVSPVPLEDEETVQAAEDHVGSPAKHYDTEDADDASTTGHSSMNGTFESRFAYE</sequence>
<keyword evidence="2" id="KW-0812">Transmembrane</keyword>
<organism evidence="3 4">
    <name type="scientific">Rhipicephalus microplus</name>
    <name type="common">Cattle tick</name>
    <name type="synonym">Boophilus microplus</name>
    <dbReference type="NCBI Taxonomy" id="6941"/>
    <lineage>
        <taxon>Eukaryota</taxon>
        <taxon>Metazoa</taxon>
        <taxon>Ecdysozoa</taxon>
        <taxon>Arthropoda</taxon>
        <taxon>Chelicerata</taxon>
        <taxon>Arachnida</taxon>
        <taxon>Acari</taxon>
        <taxon>Parasitiformes</taxon>
        <taxon>Ixodida</taxon>
        <taxon>Ixodoidea</taxon>
        <taxon>Ixodidae</taxon>
        <taxon>Rhipicephalinae</taxon>
        <taxon>Rhipicephalus</taxon>
        <taxon>Boophilus</taxon>
    </lineage>
</organism>
<accession>A0A9J6CWN3</accession>
<reference evidence="3" key="2">
    <citation type="submission" date="2021-09" db="EMBL/GenBank/DDBJ databases">
        <authorList>
            <person name="Jia N."/>
            <person name="Wang J."/>
            <person name="Shi W."/>
            <person name="Du L."/>
            <person name="Sun Y."/>
            <person name="Zhan W."/>
            <person name="Jiang J."/>
            <person name="Wang Q."/>
            <person name="Zhang B."/>
            <person name="Ji P."/>
            <person name="Sakyi L.B."/>
            <person name="Cui X."/>
            <person name="Yuan T."/>
            <person name="Jiang B."/>
            <person name="Yang W."/>
            <person name="Lam T.T.-Y."/>
            <person name="Chang Q."/>
            <person name="Ding S."/>
            <person name="Wang X."/>
            <person name="Zhu J."/>
            <person name="Ruan X."/>
            <person name="Zhao L."/>
            <person name="Wei J."/>
            <person name="Que T."/>
            <person name="Du C."/>
            <person name="Cheng J."/>
            <person name="Dai P."/>
            <person name="Han X."/>
            <person name="Huang E."/>
            <person name="Gao Y."/>
            <person name="Liu J."/>
            <person name="Shao H."/>
            <person name="Ye R."/>
            <person name="Li L."/>
            <person name="Wei W."/>
            <person name="Wang X."/>
            <person name="Wang C."/>
            <person name="Huo Q."/>
            <person name="Li W."/>
            <person name="Guo W."/>
            <person name="Chen H."/>
            <person name="Chen S."/>
            <person name="Zhou L."/>
            <person name="Zhou L."/>
            <person name="Ni X."/>
            <person name="Tian J."/>
            <person name="Zhou Y."/>
            <person name="Sheng Y."/>
            <person name="Liu T."/>
            <person name="Pan Y."/>
            <person name="Xia L."/>
            <person name="Li J."/>
            <person name="Zhao F."/>
            <person name="Cao W."/>
        </authorList>
    </citation>
    <scope>NUCLEOTIDE SEQUENCE</scope>
    <source>
        <strain evidence="3">Rmic-2018</strain>
        <tissue evidence="3">Larvae</tissue>
    </source>
</reference>
<dbReference type="EMBL" id="JABSTU010005734">
    <property type="protein sequence ID" value="KAH7938696.1"/>
    <property type="molecule type" value="Genomic_DNA"/>
</dbReference>
<feature type="compositionally biased region" description="Basic and acidic residues" evidence="1">
    <location>
        <begin position="169"/>
        <end position="182"/>
    </location>
</feature>
<feature type="compositionally biased region" description="Polar residues" evidence="1">
    <location>
        <begin position="188"/>
        <end position="200"/>
    </location>
</feature>
<keyword evidence="2" id="KW-0472">Membrane</keyword>
<protein>
    <recommendedName>
        <fullName evidence="5">Transmembrane protein</fullName>
    </recommendedName>
</protein>
<feature type="region of interest" description="Disordered" evidence="1">
    <location>
        <begin position="106"/>
        <end position="207"/>
    </location>
</feature>
<keyword evidence="2" id="KW-1133">Transmembrane helix</keyword>
<name>A0A9J6CWN3_RHIMP</name>
<evidence type="ECO:0000313" key="4">
    <source>
        <dbReference type="Proteomes" id="UP000821866"/>
    </source>
</evidence>
<evidence type="ECO:0000256" key="1">
    <source>
        <dbReference type="SAM" id="MobiDB-lite"/>
    </source>
</evidence>
<evidence type="ECO:0000256" key="2">
    <source>
        <dbReference type="SAM" id="Phobius"/>
    </source>
</evidence>